<dbReference type="InterPro" id="IPR000905">
    <property type="entry name" value="Gcp-like_dom"/>
</dbReference>
<accession>A0A844G8K3</accession>
<dbReference type="AlphaFoldDB" id="A0A844G8K3"/>
<name>A0A844G8K3_9NEIS</name>
<keyword evidence="3" id="KW-1185">Reference proteome</keyword>
<evidence type="ECO:0000313" key="3">
    <source>
        <dbReference type="Proteomes" id="UP000446658"/>
    </source>
</evidence>
<organism evidence="2 3">
    <name type="scientific">Paludibacterium denitrificans</name>
    <dbReference type="NCBI Taxonomy" id="2675226"/>
    <lineage>
        <taxon>Bacteria</taxon>
        <taxon>Pseudomonadati</taxon>
        <taxon>Pseudomonadota</taxon>
        <taxon>Betaproteobacteria</taxon>
        <taxon>Neisseriales</taxon>
        <taxon>Chromobacteriaceae</taxon>
        <taxon>Paludibacterium</taxon>
    </lineage>
</organism>
<feature type="domain" description="Gcp-like" evidence="1">
    <location>
        <begin position="28"/>
        <end position="150"/>
    </location>
</feature>
<dbReference type="SUPFAM" id="SSF53067">
    <property type="entry name" value="Actin-like ATPase domain"/>
    <property type="match status" value="2"/>
</dbReference>
<dbReference type="GO" id="GO:0002949">
    <property type="term" value="P:tRNA threonylcarbamoyladenosine modification"/>
    <property type="evidence" value="ECO:0007669"/>
    <property type="project" value="InterPro"/>
</dbReference>
<reference evidence="2 3" key="1">
    <citation type="submission" date="2019-11" db="EMBL/GenBank/DDBJ databases">
        <title>Draft genome sequence of Paludibacterium sp. dN18-1.</title>
        <authorList>
            <person name="Im W.-T."/>
        </authorList>
    </citation>
    <scope>NUCLEOTIDE SEQUENCE [LARGE SCALE GENOMIC DNA]</scope>
    <source>
        <strain evidence="3">dN 18-1</strain>
    </source>
</reference>
<dbReference type="InterPro" id="IPR022496">
    <property type="entry name" value="T6A_TsaB"/>
</dbReference>
<protein>
    <submittedName>
        <fullName evidence="2">tRNA (Adenosine(37)-N6)-threonylcarbamoyltransferase complex dimerization subunit type 1 TsaB</fullName>
    </submittedName>
</protein>
<dbReference type="Gene3D" id="3.30.420.40">
    <property type="match status" value="2"/>
</dbReference>
<evidence type="ECO:0000313" key="2">
    <source>
        <dbReference type="EMBL" id="MTD32716.1"/>
    </source>
</evidence>
<proteinExistence type="predicted"/>
<dbReference type="CDD" id="cd24032">
    <property type="entry name" value="ASKHA_NBD_TsaB"/>
    <property type="match status" value="1"/>
</dbReference>
<dbReference type="EMBL" id="WLYX01000001">
    <property type="protein sequence ID" value="MTD32716.1"/>
    <property type="molecule type" value="Genomic_DNA"/>
</dbReference>
<dbReference type="Pfam" id="PF00814">
    <property type="entry name" value="TsaD"/>
    <property type="match status" value="1"/>
</dbReference>
<dbReference type="NCBIfam" id="TIGR03725">
    <property type="entry name" value="T6A_YeaZ"/>
    <property type="match status" value="1"/>
</dbReference>
<comment type="caution">
    <text evidence="2">The sequence shown here is derived from an EMBL/GenBank/DDBJ whole genome shotgun (WGS) entry which is preliminary data.</text>
</comment>
<evidence type="ECO:0000259" key="1">
    <source>
        <dbReference type="Pfam" id="PF00814"/>
    </source>
</evidence>
<sequence length="223" mass="24514">MKLLAIDTSNTYLSLALSDGENTRVFHEDVNQKHAERTLPELHKLLAESQLALSELDAIVFGQGPGSFTGLRIACGLAQGPAFAANLDVIAIPTLDSIAYQSRSGNVMVCMDARMHQVYCAQYQTGDTWQRIGPIHLATPEEWQAPEGVEHLVSDGFAAYPELLTHVPELAEQAQASLRPHALAYTELARSGRYPKVHPRDAQLLYIRNKVALTAVEQQASKR</sequence>
<dbReference type="GO" id="GO:0016740">
    <property type="term" value="F:transferase activity"/>
    <property type="evidence" value="ECO:0007669"/>
    <property type="project" value="UniProtKB-KW"/>
</dbReference>
<dbReference type="InterPro" id="IPR043129">
    <property type="entry name" value="ATPase_NBD"/>
</dbReference>
<gene>
    <name evidence="2" type="primary">tsaB</name>
    <name evidence="2" type="ORF">GKE73_03660</name>
</gene>
<dbReference type="Proteomes" id="UP000446658">
    <property type="component" value="Unassembled WGS sequence"/>
</dbReference>
<keyword evidence="2" id="KW-0808">Transferase</keyword>
<dbReference type="RefSeq" id="WP_230371396.1">
    <property type="nucleotide sequence ID" value="NZ_WLYX01000001.1"/>
</dbReference>